<keyword evidence="4 6" id="KW-1133">Transmembrane helix</keyword>
<evidence type="ECO:0000256" key="4">
    <source>
        <dbReference type="ARBA" id="ARBA00022989"/>
    </source>
</evidence>
<dbReference type="GO" id="GO:0005886">
    <property type="term" value="C:plasma membrane"/>
    <property type="evidence" value="ECO:0007669"/>
    <property type="project" value="UniProtKB-SubCell"/>
</dbReference>
<evidence type="ECO:0000256" key="2">
    <source>
        <dbReference type="ARBA" id="ARBA00022475"/>
    </source>
</evidence>
<feature type="transmembrane region" description="Helical" evidence="6">
    <location>
        <begin position="53"/>
        <end position="72"/>
    </location>
</feature>
<sequence length="577" mass="65131">MENKWDAFRTVLQEAAIITVTALMVLLGIANLLPIHGIPLLEGGFLSPHAEALHRTLSVVVGCAMLFLSYRLYKRVRMAYYLTVCLLPLSILLHLYASMPQRPVLPVVVVELLMEVILLFLRRRFTRSADPITLRRGLLLALLCVAIVLLNTGIGMFVMRRHFQGVTTIRDAFFQSVRLFVMMDVSGAAPQNLRAVVFMHSAVVLYWGSLVAALVFILKPLVYQPIVSGRDRARVRELLRLYGYNSISYVDVEPDKKYFFSEAADGFIAYVIENETAVCVGDPVCRQEDCAVVLMDFRRFCRQNNLDICLCQASEKLVNIYKGLGFGVAKCGEEAAFDLSVYSIDGPQTSKLRRDVRSAARKGIAVKEYKPLTERDPALEQQIQEVSREWLAGKKSGELSFLLGSVGLENPLDRRYFIACDRTGNVCAFIVFLPFVGGYYADVTRRRRDAPAGVMEGITLAAFETFRKEGVRWGSMGVAPLSNTRTDTQSTRVAALLAYVFEHANAFYAFKSLYQYKRKYNPTVWKSHYFVYYPAKFTPQIAYALVKAHNRGGVQDFLLNRIRHLAARMLHMHSQSA</sequence>
<dbReference type="InterPro" id="IPR024320">
    <property type="entry name" value="LPG_synthase_C"/>
</dbReference>
<evidence type="ECO:0000313" key="8">
    <source>
        <dbReference type="EMBL" id="ADU26644.1"/>
    </source>
</evidence>
<dbReference type="GO" id="GO:0016755">
    <property type="term" value="F:aminoacyltransferase activity"/>
    <property type="evidence" value="ECO:0007669"/>
    <property type="project" value="TreeGrafter"/>
</dbReference>
<dbReference type="GO" id="GO:0055091">
    <property type="term" value="P:phospholipid homeostasis"/>
    <property type="evidence" value="ECO:0007669"/>
    <property type="project" value="TreeGrafter"/>
</dbReference>
<feature type="transmembrane region" description="Helical" evidence="6">
    <location>
        <begin position="204"/>
        <end position="222"/>
    </location>
</feature>
<evidence type="ECO:0000256" key="5">
    <source>
        <dbReference type="ARBA" id="ARBA00023136"/>
    </source>
</evidence>
<keyword evidence="2" id="KW-1003">Cell membrane</keyword>
<dbReference type="PANTHER" id="PTHR34697:SF2">
    <property type="entry name" value="PHOSPHATIDYLGLYCEROL LYSYLTRANSFERASE"/>
    <property type="match status" value="1"/>
</dbReference>
<dbReference type="SUPFAM" id="SSF55729">
    <property type="entry name" value="Acyl-CoA N-acyltransferases (Nat)"/>
    <property type="match status" value="1"/>
</dbReference>
<evidence type="ECO:0000313" key="9">
    <source>
        <dbReference type="Proteomes" id="UP000001551"/>
    </source>
</evidence>
<dbReference type="eggNOG" id="COG2898">
    <property type="taxonomic scope" value="Bacteria"/>
</dbReference>
<dbReference type="STRING" id="663278.Ethha_1091"/>
<reference evidence="8 9" key="1">
    <citation type="submission" date="2010-12" db="EMBL/GenBank/DDBJ databases">
        <title>Complete sequence of Ethanoligenens harbinense YUAN-3.</title>
        <authorList>
            <person name="Lucas S."/>
            <person name="Copeland A."/>
            <person name="Lapidus A."/>
            <person name="Cheng J.-F."/>
            <person name="Bruce D."/>
            <person name="Goodwin L."/>
            <person name="Pitluck S."/>
            <person name="Chertkov O."/>
            <person name="Misra M."/>
            <person name="Detter J.C."/>
            <person name="Han C."/>
            <person name="Tapia R."/>
            <person name="Land M."/>
            <person name="Hauser L."/>
            <person name="Jeffries C."/>
            <person name="Kyrpides N."/>
            <person name="Ivanova N."/>
            <person name="Mikhailova N."/>
            <person name="Wang A."/>
            <person name="Mouttaki H."/>
            <person name="He Z."/>
            <person name="Zhou J."/>
            <person name="Hemme C.L."/>
            <person name="Woyke T."/>
        </authorList>
    </citation>
    <scope>NUCLEOTIDE SEQUENCE [LARGE SCALE GENOMIC DNA]</scope>
    <source>
        <strain evidence="9">DSM 18485 / JCM 12961 / CGMCC 1.5033 / YUAN-3</strain>
    </source>
</reference>
<dbReference type="RefSeq" id="WP_013485005.1">
    <property type="nucleotide sequence ID" value="NC_014828.1"/>
</dbReference>
<name>E6U4L6_ETHHY</name>
<comment type="subcellular location">
    <subcellularLocation>
        <location evidence="1">Cell membrane</location>
        <topology evidence="1">Multi-pass membrane protein</topology>
    </subcellularLocation>
</comment>
<gene>
    <name evidence="8" type="ordered locus">Ethha_1091</name>
</gene>
<dbReference type="HOGENOM" id="CLU_008255_7_2_9"/>
<dbReference type="InterPro" id="IPR016181">
    <property type="entry name" value="Acyl_CoA_acyltransferase"/>
</dbReference>
<feature type="transmembrane region" description="Helical" evidence="6">
    <location>
        <begin position="79"/>
        <end position="97"/>
    </location>
</feature>
<protein>
    <recommendedName>
        <fullName evidence="7">Phosphatidylglycerol lysyltransferase C-terminal domain-containing protein</fullName>
    </recommendedName>
</protein>
<feature type="domain" description="Phosphatidylglycerol lysyltransferase C-terminal" evidence="7">
    <location>
        <begin position="236"/>
        <end position="532"/>
    </location>
</feature>
<accession>E6U4L6</accession>
<feature type="transmembrane region" description="Helical" evidence="6">
    <location>
        <begin position="137"/>
        <end position="158"/>
    </location>
</feature>
<evidence type="ECO:0000256" key="6">
    <source>
        <dbReference type="SAM" id="Phobius"/>
    </source>
</evidence>
<dbReference type="KEGG" id="eha:Ethha_1091"/>
<feature type="transmembrane region" description="Helical" evidence="6">
    <location>
        <begin position="103"/>
        <end position="121"/>
    </location>
</feature>
<feature type="transmembrane region" description="Helical" evidence="6">
    <location>
        <begin position="423"/>
        <end position="441"/>
    </location>
</feature>
<keyword evidence="9" id="KW-1185">Reference proteome</keyword>
<evidence type="ECO:0000256" key="3">
    <source>
        <dbReference type="ARBA" id="ARBA00022692"/>
    </source>
</evidence>
<evidence type="ECO:0000256" key="1">
    <source>
        <dbReference type="ARBA" id="ARBA00004651"/>
    </source>
</evidence>
<proteinExistence type="predicted"/>
<dbReference type="AlphaFoldDB" id="E6U4L6"/>
<dbReference type="InterPro" id="IPR051211">
    <property type="entry name" value="PG_lysyltransferase"/>
</dbReference>
<keyword evidence="3 6" id="KW-0812">Transmembrane</keyword>
<dbReference type="Proteomes" id="UP000001551">
    <property type="component" value="Chromosome"/>
</dbReference>
<evidence type="ECO:0000259" key="7">
    <source>
        <dbReference type="Pfam" id="PF09924"/>
    </source>
</evidence>
<keyword evidence="5 6" id="KW-0472">Membrane</keyword>
<dbReference type="Pfam" id="PF09924">
    <property type="entry name" value="LPG_synthase_C"/>
    <property type="match status" value="1"/>
</dbReference>
<feature type="transmembrane region" description="Helical" evidence="6">
    <location>
        <begin position="12"/>
        <end position="33"/>
    </location>
</feature>
<dbReference type="PANTHER" id="PTHR34697">
    <property type="entry name" value="PHOSPHATIDYLGLYCEROL LYSYLTRANSFERASE"/>
    <property type="match status" value="1"/>
</dbReference>
<organism evidence="8 9">
    <name type="scientific">Ethanoligenens harbinense (strain DSM 18485 / JCM 12961 / CGMCC 1.5033 / YUAN-3)</name>
    <dbReference type="NCBI Taxonomy" id="663278"/>
    <lineage>
        <taxon>Bacteria</taxon>
        <taxon>Bacillati</taxon>
        <taxon>Bacillota</taxon>
        <taxon>Clostridia</taxon>
        <taxon>Eubacteriales</taxon>
        <taxon>Oscillospiraceae</taxon>
        <taxon>Ethanoligenens</taxon>
    </lineage>
</organism>
<dbReference type="EMBL" id="CP002400">
    <property type="protein sequence ID" value="ADU26644.1"/>
    <property type="molecule type" value="Genomic_DNA"/>
</dbReference>